<feature type="region of interest" description="Disordered" evidence="1">
    <location>
        <begin position="73"/>
        <end position="105"/>
    </location>
</feature>
<accession>A0A9D4ZBL5</accession>
<name>A0A9D4ZBL5_ADICA</name>
<sequence length="127" mass="13472">MEHIRRLLTNLNGDDTEVMLLRGGVTEKRLPRWARPGGLSWTTAEECLCGYRCSIPVWGRIVDLAVEPPLASPQVLATGEGETGEEGGVTGESIGESSGGVVSPGGFSEGLKLWLEGGSKEGPHEEI</sequence>
<comment type="caution">
    <text evidence="2">The sequence shown here is derived from an EMBL/GenBank/DDBJ whole genome shotgun (WGS) entry which is preliminary data.</text>
</comment>
<reference evidence="2" key="1">
    <citation type="submission" date="2021-01" db="EMBL/GenBank/DDBJ databases">
        <title>Adiantum capillus-veneris genome.</title>
        <authorList>
            <person name="Fang Y."/>
            <person name="Liao Q."/>
        </authorList>
    </citation>
    <scope>NUCLEOTIDE SEQUENCE</scope>
    <source>
        <strain evidence="2">H3</strain>
        <tissue evidence="2">Leaf</tissue>
    </source>
</reference>
<organism evidence="2 3">
    <name type="scientific">Adiantum capillus-veneris</name>
    <name type="common">Maidenhair fern</name>
    <dbReference type="NCBI Taxonomy" id="13818"/>
    <lineage>
        <taxon>Eukaryota</taxon>
        <taxon>Viridiplantae</taxon>
        <taxon>Streptophyta</taxon>
        <taxon>Embryophyta</taxon>
        <taxon>Tracheophyta</taxon>
        <taxon>Polypodiopsida</taxon>
        <taxon>Polypodiidae</taxon>
        <taxon>Polypodiales</taxon>
        <taxon>Pteridineae</taxon>
        <taxon>Pteridaceae</taxon>
        <taxon>Vittarioideae</taxon>
        <taxon>Adiantum</taxon>
    </lineage>
</organism>
<dbReference type="Proteomes" id="UP000886520">
    <property type="component" value="Chromosome 17"/>
</dbReference>
<protein>
    <submittedName>
        <fullName evidence="2">Uncharacterized protein</fullName>
    </submittedName>
</protein>
<gene>
    <name evidence="2" type="ORF">GOP47_0017289</name>
</gene>
<evidence type="ECO:0000313" key="2">
    <source>
        <dbReference type="EMBL" id="KAI5066761.1"/>
    </source>
</evidence>
<evidence type="ECO:0000256" key="1">
    <source>
        <dbReference type="SAM" id="MobiDB-lite"/>
    </source>
</evidence>
<dbReference type="EMBL" id="JABFUD020000017">
    <property type="protein sequence ID" value="KAI5066761.1"/>
    <property type="molecule type" value="Genomic_DNA"/>
</dbReference>
<keyword evidence="3" id="KW-1185">Reference proteome</keyword>
<proteinExistence type="predicted"/>
<dbReference type="AlphaFoldDB" id="A0A9D4ZBL5"/>
<feature type="compositionally biased region" description="Low complexity" evidence="1">
    <location>
        <begin position="91"/>
        <end position="105"/>
    </location>
</feature>
<evidence type="ECO:0000313" key="3">
    <source>
        <dbReference type="Proteomes" id="UP000886520"/>
    </source>
</evidence>